<evidence type="ECO:0000313" key="2">
    <source>
        <dbReference type="EMBL" id="CAI8050938.1"/>
    </source>
</evidence>
<protein>
    <submittedName>
        <fullName evidence="2">Uncharacterized protein</fullName>
    </submittedName>
</protein>
<evidence type="ECO:0000313" key="3">
    <source>
        <dbReference type="Proteomes" id="UP001174909"/>
    </source>
</evidence>
<keyword evidence="3" id="KW-1185">Reference proteome</keyword>
<reference evidence="2" key="1">
    <citation type="submission" date="2023-03" db="EMBL/GenBank/DDBJ databases">
        <authorList>
            <person name="Steffen K."/>
            <person name="Cardenas P."/>
        </authorList>
    </citation>
    <scope>NUCLEOTIDE SEQUENCE</scope>
</reference>
<keyword evidence="1" id="KW-0812">Transmembrane</keyword>
<dbReference type="Proteomes" id="UP001174909">
    <property type="component" value="Unassembled WGS sequence"/>
</dbReference>
<proteinExistence type="predicted"/>
<sequence>MPRFGSLYPFVFGATLVVLAIAFHGRRKLFPEVFEEQRRLAIEGRRRAQEVQTAVAESVQKGKKDTKSN</sequence>
<name>A0AA35TMI1_GEOBA</name>
<evidence type="ECO:0000256" key="1">
    <source>
        <dbReference type="SAM" id="Phobius"/>
    </source>
</evidence>
<dbReference type="AlphaFoldDB" id="A0AA35TMI1"/>
<comment type="caution">
    <text evidence="2">The sequence shown here is derived from an EMBL/GenBank/DDBJ whole genome shotgun (WGS) entry which is preliminary data.</text>
</comment>
<feature type="transmembrane region" description="Helical" evidence="1">
    <location>
        <begin position="6"/>
        <end position="23"/>
    </location>
</feature>
<accession>A0AA35TMI1</accession>
<keyword evidence="1" id="KW-0472">Membrane</keyword>
<dbReference type="EMBL" id="CASHTH010003887">
    <property type="protein sequence ID" value="CAI8050938.1"/>
    <property type="molecule type" value="Genomic_DNA"/>
</dbReference>
<gene>
    <name evidence="2" type="ORF">GBAR_LOCUS27942</name>
</gene>
<organism evidence="2 3">
    <name type="scientific">Geodia barretti</name>
    <name type="common">Barrett's horny sponge</name>
    <dbReference type="NCBI Taxonomy" id="519541"/>
    <lineage>
        <taxon>Eukaryota</taxon>
        <taxon>Metazoa</taxon>
        <taxon>Porifera</taxon>
        <taxon>Demospongiae</taxon>
        <taxon>Heteroscleromorpha</taxon>
        <taxon>Tetractinellida</taxon>
        <taxon>Astrophorina</taxon>
        <taxon>Geodiidae</taxon>
        <taxon>Geodia</taxon>
    </lineage>
</organism>
<keyword evidence="1" id="KW-1133">Transmembrane helix</keyword>